<dbReference type="SUPFAM" id="SSF48726">
    <property type="entry name" value="Immunoglobulin"/>
    <property type="match status" value="1"/>
</dbReference>
<dbReference type="Ensembl" id="ENSBTAT00000099116.2">
    <property type="protein sequence ID" value="ENSBTAP00000079112.2"/>
    <property type="gene ID" value="ENSBTAG00000015710.8"/>
</dbReference>
<dbReference type="InterPro" id="IPR007110">
    <property type="entry name" value="Ig-like_dom"/>
</dbReference>
<evidence type="ECO:0000256" key="12">
    <source>
        <dbReference type="ARBA" id="ARBA00049718"/>
    </source>
</evidence>
<dbReference type="InterPro" id="IPR003598">
    <property type="entry name" value="Ig_sub2"/>
</dbReference>
<dbReference type="GO" id="GO:0050852">
    <property type="term" value="P:T cell receptor signaling pathway"/>
    <property type="evidence" value="ECO:0007669"/>
    <property type="project" value="UniProtKB-ARBA"/>
</dbReference>
<evidence type="ECO:0000313" key="17">
    <source>
        <dbReference type="Proteomes" id="UP000009136"/>
    </source>
</evidence>
<feature type="region of interest" description="Disordered" evidence="13">
    <location>
        <begin position="189"/>
        <end position="224"/>
    </location>
</feature>
<evidence type="ECO:0000256" key="4">
    <source>
        <dbReference type="ARBA" id="ARBA00022692"/>
    </source>
</evidence>
<evidence type="ECO:0000256" key="13">
    <source>
        <dbReference type="SAM" id="MobiDB-lite"/>
    </source>
</evidence>
<evidence type="ECO:0000256" key="6">
    <source>
        <dbReference type="ARBA" id="ARBA00022859"/>
    </source>
</evidence>
<comment type="subcellular location">
    <subcellularLocation>
        <location evidence="1">Cell membrane</location>
        <topology evidence="1">Single-pass type I membrane protein</topology>
    </subcellularLocation>
</comment>
<keyword evidence="9 14" id="KW-0472">Membrane</keyword>
<evidence type="ECO:0000256" key="14">
    <source>
        <dbReference type="SAM" id="Phobius"/>
    </source>
</evidence>
<evidence type="ECO:0000256" key="3">
    <source>
        <dbReference type="ARBA" id="ARBA00022475"/>
    </source>
</evidence>
<feature type="domain" description="Ig-like" evidence="15">
    <location>
        <begin position="17"/>
        <end position="144"/>
    </location>
</feature>
<sequence length="236" mass="26277">MIKRFLFKMEARLQNSPAISPSPQKHPSTFSNICLSNAVCSCLTLGASFFCLIPNGPETPVGAWAQDADEQKPYEVSISGNTVELTCPREFEGEIHWKQNDEQMKGYTGKQLLLENFSEMDNSGYYQCYMTEGNKEAAHTLYLKARVCQNCMEVNLMEVATIIVVDICVTLGLLLLVYYWSKSRKAKASPMTRGAGAGGRPRGQNKGRPPPVPNPDYEPIRKGQRDLYAGLNQRGV</sequence>
<dbReference type="InterPro" id="IPR013783">
    <property type="entry name" value="Ig-like_fold"/>
</dbReference>
<dbReference type="GO" id="GO:0042105">
    <property type="term" value="C:alpha-beta T cell receptor complex"/>
    <property type="evidence" value="ECO:0007669"/>
    <property type="project" value="UniProtKB-ARBA"/>
</dbReference>
<dbReference type="InterPro" id="IPR015484">
    <property type="entry name" value="CD3_esu/gsu/dsu"/>
</dbReference>
<keyword evidence="7 14" id="KW-1133">Transmembrane helix</keyword>
<evidence type="ECO:0000256" key="7">
    <source>
        <dbReference type="ARBA" id="ARBA00022989"/>
    </source>
</evidence>
<dbReference type="GO" id="GO:0002250">
    <property type="term" value="P:adaptive immune response"/>
    <property type="evidence" value="ECO:0007669"/>
    <property type="project" value="UniProtKB-KW"/>
</dbReference>
<evidence type="ECO:0000256" key="2">
    <source>
        <dbReference type="ARBA" id="ARBA00021773"/>
    </source>
</evidence>
<keyword evidence="4 14" id="KW-0812">Transmembrane</keyword>
<reference evidence="16" key="2">
    <citation type="submission" date="2025-08" db="UniProtKB">
        <authorList>
            <consortium name="Ensembl"/>
        </authorList>
    </citation>
    <scope>IDENTIFICATION</scope>
    <source>
        <strain evidence="16">Hereford</strain>
    </source>
</reference>
<keyword evidence="8" id="KW-1064">Adaptive immunity</keyword>
<keyword evidence="17" id="KW-1185">Reference proteome</keyword>
<dbReference type="PANTHER" id="PTHR10570">
    <property type="entry name" value="T-CELL SURFACE GLYCOPROTEIN CD3 GAMMA CHAIN / DELTA CHAIN"/>
    <property type="match status" value="1"/>
</dbReference>
<keyword evidence="6" id="KW-0391">Immunity</keyword>
<dbReference type="GO" id="GO:0009966">
    <property type="term" value="P:regulation of signal transduction"/>
    <property type="evidence" value="ECO:0007669"/>
    <property type="project" value="UniProtKB-ARBA"/>
</dbReference>
<dbReference type="AlphaFoldDB" id="A0AAA9S731"/>
<reference evidence="16" key="3">
    <citation type="submission" date="2025-09" db="UniProtKB">
        <authorList>
            <consortium name="Ensembl"/>
        </authorList>
    </citation>
    <scope>IDENTIFICATION</scope>
    <source>
        <strain evidence="16">Hereford</strain>
    </source>
</reference>
<dbReference type="SMART" id="SM00077">
    <property type="entry name" value="ITAM"/>
    <property type="match status" value="1"/>
</dbReference>
<dbReference type="SMART" id="SM00408">
    <property type="entry name" value="IGc2"/>
    <property type="match status" value="1"/>
</dbReference>
<keyword evidence="3" id="KW-1003">Cell membrane</keyword>
<evidence type="ECO:0000256" key="11">
    <source>
        <dbReference type="ARBA" id="ARBA00023319"/>
    </source>
</evidence>
<feature type="transmembrane region" description="Helical" evidence="14">
    <location>
        <begin position="159"/>
        <end position="181"/>
    </location>
</feature>
<accession>A0AAA9S731</accession>
<dbReference type="GO" id="GO:0042102">
    <property type="term" value="P:positive regulation of T cell proliferation"/>
    <property type="evidence" value="ECO:0007669"/>
    <property type="project" value="UniProtKB-ARBA"/>
</dbReference>
<evidence type="ECO:0000256" key="8">
    <source>
        <dbReference type="ARBA" id="ARBA00023130"/>
    </source>
</evidence>
<dbReference type="PROSITE" id="PS50835">
    <property type="entry name" value="IG_LIKE"/>
    <property type="match status" value="1"/>
</dbReference>
<dbReference type="Pfam" id="PF16681">
    <property type="entry name" value="Ig_5"/>
    <property type="match status" value="1"/>
</dbReference>
<reference evidence="16" key="1">
    <citation type="submission" date="2018-03" db="EMBL/GenBank/DDBJ databases">
        <title>ARS-UCD1.2.</title>
        <authorList>
            <person name="Rosen B.D."/>
            <person name="Bickhart D.M."/>
            <person name="Koren S."/>
            <person name="Schnabel R.D."/>
            <person name="Hall R."/>
            <person name="Zimin A."/>
            <person name="Dreischer C."/>
            <person name="Schultheiss S."/>
            <person name="Schroeder S.G."/>
            <person name="Elsik C.G."/>
            <person name="Couldrey C."/>
            <person name="Liu G.E."/>
            <person name="Van Tassell C.P."/>
            <person name="Phillippy A.M."/>
            <person name="Smith T.P.L."/>
            <person name="Medrano J.F."/>
        </authorList>
    </citation>
    <scope>NUCLEOTIDE SEQUENCE [LARGE SCALE GENOMIC DNA]</scope>
    <source>
        <strain evidence="16">Hereford</strain>
    </source>
</reference>
<keyword evidence="5" id="KW-0732">Signal</keyword>
<dbReference type="Gene3D" id="2.60.40.10">
    <property type="entry name" value="Immunoglobulins"/>
    <property type="match status" value="1"/>
</dbReference>
<evidence type="ECO:0000256" key="10">
    <source>
        <dbReference type="ARBA" id="ARBA00023170"/>
    </source>
</evidence>
<dbReference type="GO" id="GO:0010628">
    <property type="term" value="P:positive regulation of gene expression"/>
    <property type="evidence" value="ECO:0007669"/>
    <property type="project" value="UniProtKB-ARBA"/>
</dbReference>
<evidence type="ECO:0000256" key="5">
    <source>
        <dbReference type="ARBA" id="ARBA00022729"/>
    </source>
</evidence>
<dbReference type="GO" id="GO:0004888">
    <property type="term" value="F:transmembrane signaling receptor activity"/>
    <property type="evidence" value="ECO:0007669"/>
    <property type="project" value="InterPro"/>
</dbReference>
<dbReference type="InterPro" id="IPR036179">
    <property type="entry name" value="Ig-like_dom_sf"/>
</dbReference>
<keyword evidence="11" id="KW-0393">Immunoglobulin domain</keyword>
<dbReference type="InterPro" id="IPR003110">
    <property type="entry name" value="Phos_immunorcpt_sig_ITAM"/>
</dbReference>
<evidence type="ECO:0000259" key="15">
    <source>
        <dbReference type="PROSITE" id="PS50835"/>
    </source>
</evidence>
<name>A0AAA9S731_BOVIN</name>
<dbReference type="GO" id="GO:0009897">
    <property type="term" value="C:external side of plasma membrane"/>
    <property type="evidence" value="ECO:0007669"/>
    <property type="project" value="UniProtKB-ARBA"/>
</dbReference>
<dbReference type="Proteomes" id="UP000009136">
    <property type="component" value="Chromosome 15"/>
</dbReference>
<comment type="subunit">
    <text evidence="12">The TCR-CD3 complex is composed of a CD3D/CD3E and a CD3G/CD3E heterodimers that preferentially associate with TCRalpha and TCRbeta, respectively, to form TCRalpha/CD3E/CD3G and TCRbeta/CD3G/CD3E trimers. In turn, the hexamer interacts with CD3Z homodimer to form the TCR-CD3 complex. Alternatively, TCRalpha and TCRbeta can be replaced by TCRgamma and TCRdelta. Interacts with CD6. Interacts (via Proline-rich sequence) with NCK1; the interaction is ligand dependent but independent of tyrosine kinase activation.</text>
</comment>
<dbReference type="GeneTree" id="ENSGT00940000153312"/>
<evidence type="ECO:0000313" key="16">
    <source>
        <dbReference type="Ensembl" id="ENSBTAP00000079112.2"/>
    </source>
</evidence>
<evidence type="ECO:0000256" key="9">
    <source>
        <dbReference type="ARBA" id="ARBA00023136"/>
    </source>
</evidence>
<protein>
    <recommendedName>
        <fullName evidence="2">T-cell surface glycoprotein CD3 epsilon chain</fullName>
    </recommendedName>
</protein>
<proteinExistence type="predicted"/>
<organism evidence="16 17">
    <name type="scientific">Bos taurus</name>
    <name type="common">Bovine</name>
    <dbReference type="NCBI Taxonomy" id="9913"/>
    <lineage>
        <taxon>Eukaryota</taxon>
        <taxon>Metazoa</taxon>
        <taxon>Chordata</taxon>
        <taxon>Craniata</taxon>
        <taxon>Vertebrata</taxon>
        <taxon>Euteleostomi</taxon>
        <taxon>Mammalia</taxon>
        <taxon>Eutheria</taxon>
        <taxon>Laurasiatheria</taxon>
        <taxon>Artiodactyla</taxon>
        <taxon>Ruminantia</taxon>
        <taxon>Pecora</taxon>
        <taxon>Bovidae</taxon>
        <taxon>Bovinae</taxon>
        <taxon>Bos</taxon>
    </lineage>
</organism>
<gene>
    <name evidence="16" type="primary">CD3E</name>
</gene>
<dbReference type="PROSITE" id="PS51055">
    <property type="entry name" value="ITAM_1"/>
    <property type="match status" value="1"/>
</dbReference>
<keyword evidence="10" id="KW-0675">Receptor</keyword>
<dbReference type="PANTHER" id="PTHR10570:SF9">
    <property type="entry name" value="T-CELL SURFACE GLYCOPROTEIN CD3 EPSILON CHAIN"/>
    <property type="match status" value="1"/>
</dbReference>
<evidence type="ECO:0000256" key="1">
    <source>
        <dbReference type="ARBA" id="ARBA00004251"/>
    </source>
</evidence>